<reference evidence="6 7" key="2">
    <citation type="submission" date="2018-08" db="EMBL/GenBank/DDBJ databases">
        <title>Aphanomyces genome sequencing and annotation.</title>
        <authorList>
            <person name="Minardi D."/>
            <person name="Oidtmann B."/>
            <person name="Van Der Giezen M."/>
            <person name="Studholme D.J."/>
        </authorList>
    </citation>
    <scope>NUCLEOTIDE SEQUENCE [LARGE SCALE GENOMIC DNA]</scope>
    <source>
        <strain evidence="6 7">NJM0002</strain>
    </source>
</reference>
<organism evidence="5">
    <name type="scientific">Aphanomyces invadans</name>
    <dbReference type="NCBI Taxonomy" id="157072"/>
    <lineage>
        <taxon>Eukaryota</taxon>
        <taxon>Sar</taxon>
        <taxon>Stramenopiles</taxon>
        <taxon>Oomycota</taxon>
        <taxon>Saprolegniomycetes</taxon>
        <taxon>Saprolegniales</taxon>
        <taxon>Verrucalvaceae</taxon>
        <taxon>Aphanomyces</taxon>
    </lineage>
</organism>
<gene>
    <name evidence="6" type="ORF">DYB32_006905</name>
    <name evidence="5" type="ORF">H310_07275</name>
</gene>
<dbReference type="PANTHER" id="PTHR23426">
    <property type="entry name" value="FERREDOXIN/ADRENODOXIN"/>
    <property type="match status" value="1"/>
</dbReference>
<name>A0A024U3B1_9STRA</name>
<evidence type="ECO:0000313" key="6">
    <source>
        <dbReference type="EMBL" id="RHY27258.1"/>
    </source>
</evidence>
<proteinExistence type="predicted"/>
<dbReference type="Gene3D" id="3.10.20.30">
    <property type="match status" value="1"/>
</dbReference>
<dbReference type="PANTHER" id="PTHR23426:SF67">
    <property type="entry name" value="2FE-2S FERREDOXIN-TYPE DOMAIN-CONTAINING PROTEIN"/>
    <property type="match status" value="1"/>
</dbReference>
<evidence type="ECO:0000313" key="7">
    <source>
        <dbReference type="Proteomes" id="UP000285060"/>
    </source>
</evidence>
<evidence type="ECO:0000313" key="5">
    <source>
        <dbReference type="EMBL" id="ETW00720.1"/>
    </source>
</evidence>
<dbReference type="Proteomes" id="UP000285060">
    <property type="component" value="Unassembled WGS sequence"/>
</dbReference>
<accession>A0A024U3B1</accession>
<evidence type="ECO:0000256" key="4">
    <source>
        <dbReference type="ARBA" id="ARBA00023014"/>
    </source>
</evidence>
<evidence type="ECO:0000256" key="2">
    <source>
        <dbReference type="ARBA" id="ARBA00022723"/>
    </source>
</evidence>
<keyword evidence="4" id="KW-0411">Iron-sulfur</keyword>
<reference evidence="5" key="1">
    <citation type="submission" date="2013-12" db="EMBL/GenBank/DDBJ databases">
        <title>The Genome Sequence of Aphanomyces invadans NJM9701.</title>
        <authorList>
            <consortium name="The Broad Institute Genomics Platform"/>
            <person name="Russ C."/>
            <person name="Tyler B."/>
            <person name="van West P."/>
            <person name="Dieguez-Uribeondo J."/>
            <person name="Young S.K."/>
            <person name="Zeng Q."/>
            <person name="Gargeya S."/>
            <person name="Fitzgerald M."/>
            <person name="Abouelleil A."/>
            <person name="Alvarado L."/>
            <person name="Chapman S.B."/>
            <person name="Gainer-Dewar J."/>
            <person name="Goldberg J."/>
            <person name="Griggs A."/>
            <person name="Gujja S."/>
            <person name="Hansen M."/>
            <person name="Howarth C."/>
            <person name="Imamovic A."/>
            <person name="Ireland A."/>
            <person name="Larimer J."/>
            <person name="McCowan C."/>
            <person name="Murphy C."/>
            <person name="Pearson M."/>
            <person name="Poon T.W."/>
            <person name="Priest M."/>
            <person name="Roberts A."/>
            <person name="Saif S."/>
            <person name="Shea T."/>
            <person name="Sykes S."/>
            <person name="Wortman J."/>
            <person name="Nusbaum C."/>
            <person name="Birren B."/>
        </authorList>
    </citation>
    <scope>NUCLEOTIDE SEQUENCE [LARGE SCALE GENOMIC DNA]</scope>
    <source>
        <strain evidence="5">NJM9701</strain>
    </source>
</reference>
<keyword evidence="3" id="KW-0408">Iron</keyword>
<dbReference type="AlphaFoldDB" id="A0A024U3B1"/>
<dbReference type="EMBL" id="QUSY01000806">
    <property type="protein sequence ID" value="RHY27258.1"/>
    <property type="molecule type" value="Genomic_DNA"/>
</dbReference>
<sequence length="186" mass="20680">MWSRVAAIGARRFGSHAHKHVPEQFVRDQIVSVTLLDWEGSRHIVQGRVGQSLFEASRLAGLDIIQDDSLGGGGASYSAVRTPEFTENLFGEGPSSFLSHVVVSNEWVDKLPQPTEREVRILQDVPEEDWTENSRLATEIILSKDLEGLVVAVPEAQPIETFTYTNDYEDEGPPVYSMFPPSLRGD</sequence>
<dbReference type="GO" id="GO:0140647">
    <property type="term" value="P:P450-containing electron transport chain"/>
    <property type="evidence" value="ECO:0007669"/>
    <property type="project" value="InterPro"/>
</dbReference>
<dbReference type="RefSeq" id="XP_008870855.1">
    <property type="nucleotide sequence ID" value="XM_008872633.1"/>
</dbReference>
<dbReference type="eggNOG" id="ENOG502SAEF">
    <property type="taxonomic scope" value="Eukaryota"/>
</dbReference>
<protein>
    <submittedName>
        <fullName evidence="5">Uncharacterized protein</fullName>
    </submittedName>
</protein>
<dbReference type="GO" id="GO:0051537">
    <property type="term" value="F:2 iron, 2 sulfur cluster binding"/>
    <property type="evidence" value="ECO:0007669"/>
    <property type="project" value="UniProtKB-KW"/>
</dbReference>
<dbReference type="STRING" id="157072.A0A024U3B1"/>
<dbReference type="GO" id="GO:0009055">
    <property type="term" value="F:electron transfer activity"/>
    <property type="evidence" value="ECO:0007669"/>
    <property type="project" value="TreeGrafter"/>
</dbReference>
<evidence type="ECO:0000256" key="1">
    <source>
        <dbReference type="ARBA" id="ARBA00022714"/>
    </source>
</evidence>
<dbReference type="GeneID" id="20084325"/>
<evidence type="ECO:0000256" key="3">
    <source>
        <dbReference type="ARBA" id="ARBA00023004"/>
    </source>
</evidence>
<dbReference type="InterPro" id="IPR001055">
    <property type="entry name" value="Adrenodoxin-like"/>
</dbReference>
<keyword evidence="7" id="KW-1185">Reference proteome</keyword>
<dbReference type="InterPro" id="IPR012675">
    <property type="entry name" value="Beta-grasp_dom_sf"/>
</dbReference>
<dbReference type="GO" id="GO:0005739">
    <property type="term" value="C:mitochondrion"/>
    <property type="evidence" value="ECO:0007669"/>
    <property type="project" value="TreeGrafter"/>
</dbReference>
<dbReference type="EMBL" id="KI913964">
    <property type="protein sequence ID" value="ETW00720.1"/>
    <property type="molecule type" value="Genomic_DNA"/>
</dbReference>
<dbReference type="GO" id="GO:0046872">
    <property type="term" value="F:metal ion binding"/>
    <property type="evidence" value="ECO:0007669"/>
    <property type="project" value="UniProtKB-KW"/>
</dbReference>
<keyword evidence="2" id="KW-0479">Metal-binding</keyword>
<keyword evidence="1" id="KW-0001">2Fe-2S</keyword>
<dbReference type="VEuPathDB" id="FungiDB:H310_07275"/>
<dbReference type="OrthoDB" id="268593at2759"/>